<dbReference type="Proteomes" id="UP000254259">
    <property type="component" value="Plasmid CBM2636_mp"/>
</dbReference>
<evidence type="ECO:0000256" key="2">
    <source>
        <dbReference type="ARBA" id="ARBA00023239"/>
    </source>
</evidence>
<feature type="domain" description="Fe-S hydro-lyase tartrate dehydratase beta-type catalytic" evidence="3">
    <location>
        <begin position="10"/>
        <end position="192"/>
    </location>
</feature>
<reference evidence="6 7" key="1">
    <citation type="submission" date="2018-01" db="EMBL/GenBank/DDBJ databases">
        <authorList>
            <person name="Clerissi C."/>
        </authorList>
    </citation>
    <scope>NUCLEOTIDE SEQUENCE [LARGE SCALE GENOMIC DNA]</scope>
    <source>
        <strain evidence="4">Cupriavidus taiwanensis STM 6021</strain>
        <strain evidence="5">Cupriavidus taiwanensis SWF 66322</strain>
        <plasmid evidence="6">cbm2636_mp</plasmid>
        <plasmid evidence="5">CBM2636_mp</plasmid>
    </source>
</reference>
<evidence type="ECO:0000256" key="1">
    <source>
        <dbReference type="ARBA" id="ARBA00008876"/>
    </source>
</evidence>
<sequence>MVSPKDDELKVFHINLPATTADIARLELGAAVYLSGLVYTAREGVYKKVLDEGLDLPVELRGLSNVNFHCSPAAAPAGDGGYNVGAVTATASFRFSKWIPKWLEKTDCRIFIGKGGMPAEDYKRVMAPGGAIYLTTVGYGTGALLGRGIKRVKDVFWLDELGIAQAMWMFEVENFGPFIVESDLEGNSLFAQHAEVINAGIEKLYAGLKPPALHRYGETDDRKNEVM</sequence>
<keyword evidence="5" id="KW-0614">Plasmid</keyword>
<keyword evidence="2" id="KW-0456">Lyase</keyword>
<geneLocation type="plasmid" evidence="6">
    <name>cbm2636_mp</name>
</geneLocation>
<dbReference type="InterPro" id="IPR036660">
    <property type="entry name" value="Fe-S_hydroAse_TtdB_cat_sf"/>
</dbReference>
<evidence type="ECO:0000313" key="7">
    <source>
        <dbReference type="Proteomes" id="UP000257139"/>
    </source>
</evidence>
<dbReference type="Gene3D" id="3.20.130.10">
    <property type="entry name" value="Fe-S hydro-lyase, tartrate dehydratase beta-type, catalytic domain"/>
    <property type="match status" value="1"/>
</dbReference>
<dbReference type="GO" id="GO:0016836">
    <property type="term" value="F:hydro-lyase activity"/>
    <property type="evidence" value="ECO:0007669"/>
    <property type="project" value="InterPro"/>
</dbReference>
<evidence type="ECO:0000259" key="3">
    <source>
        <dbReference type="Pfam" id="PF05683"/>
    </source>
</evidence>
<dbReference type="PANTHER" id="PTHR43351">
    <property type="entry name" value="L(+)-TARTRATE DEHYDRATASE SUBUNIT BETA"/>
    <property type="match status" value="1"/>
</dbReference>
<comment type="similarity">
    <text evidence="1">Belongs to the class-I fumarase family.</text>
</comment>
<dbReference type="RefSeq" id="WP_018006555.1">
    <property type="nucleotide sequence ID" value="NZ_CP016949.1"/>
</dbReference>
<dbReference type="Proteomes" id="UP000257139">
    <property type="component" value="Chromosome CBM2594_b"/>
</dbReference>
<dbReference type="PANTHER" id="PTHR43351:SF2">
    <property type="entry name" value="L(+)-TARTRATE DEHYDRATASE SUBUNIT BETA-RELATED"/>
    <property type="match status" value="1"/>
</dbReference>
<gene>
    <name evidence="4" type="ORF">CBM2594_B30156</name>
    <name evidence="5" type="ORF">CBM2636_MP10335</name>
</gene>
<dbReference type="EMBL" id="LT978514">
    <property type="protein sequence ID" value="SPC22306.1"/>
    <property type="molecule type" value="Genomic_DNA"/>
</dbReference>
<dbReference type="SUPFAM" id="SSF117457">
    <property type="entry name" value="FumA C-terminal domain-like"/>
    <property type="match status" value="1"/>
</dbReference>
<protein>
    <submittedName>
        <fullName evidence="4">Fumarate hydratase</fullName>
    </submittedName>
</protein>
<dbReference type="EMBL" id="LT984814">
    <property type="protein sequence ID" value="SPD66699.1"/>
    <property type="molecule type" value="Genomic_DNA"/>
</dbReference>
<dbReference type="Pfam" id="PF05683">
    <property type="entry name" value="Fumerase_C"/>
    <property type="match status" value="1"/>
</dbReference>
<accession>A0A375D693</accession>
<geneLocation type="plasmid" evidence="5">
    <name>CBM2636_mp</name>
</geneLocation>
<proteinExistence type="inferred from homology"/>
<evidence type="ECO:0000313" key="6">
    <source>
        <dbReference type="Proteomes" id="UP000254259"/>
    </source>
</evidence>
<evidence type="ECO:0000313" key="5">
    <source>
        <dbReference type="EMBL" id="SPD66699.1"/>
    </source>
</evidence>
<name>A0A375D693_9BURK</name>
<dbReference type="AlphaFoldDB" id="A0A375D693"/>
<organism evidence="4 7">
    <name type="scientific">Cupriavidus taiwanensis</name>
    <dbReference type="NCBI Taxonomy" id="164546"/>
    <lineage>
        <taxon>Bacteria</taxon>
        <taxon>Pseudomonadati</taxon>
        <taxon>Pseudomonadota</taxon>
        <taxon>Betaproteobacteria</taxon>
        <taxon>Burkholderiales</taxon>
        <taxon>Burkholderiaceae</taxon>
        <taxon>Cupriavidus</taxon>
    </lineage>
</organism>
<evidence type="ECO:0000313" key="4">
    <source>
        <dbReference type="EMBL" id="SPC22306.1"/>
    </source>
</evidence>
<dbReference type="InterPro" id="IPR004647">
    <property type="entry name" value="Fe-S_hydro-lyase_TtdB-typ_cat"/>
</dbReference>